<evidence type="ECO:0000256" key="1">
    <source>
        <dbReference type="SAM" id="MobiDB-lite"/>
    </source>
</evidence>
<dbReference type="OrthoDB" id="2111604at2"/>
<keyword evidence="2" id="KW-0812">Transmembrane</keyword>
<dbReference type="AlphaFoldDB" id="A0A1I6HRX5"/>
<keyword evidence="4" id="KW-1185">Reference proteome</keyword>
<dbReference type="RefSeq" id="WP_092558841.1">
    <property type="nucleotide sequence ID" value="NZ_FOYZ01000001.1"/>
</dbReference>
<keyword evidence="2" id="KW-1133">Transmembrane helix</keyword>
<dbReference type="InterPro" id="IPR012505">
    <property type="entry name" value="YbbR"/>
</dbReference>
<dbReference type="Pfam" id="PF07949">
    <property type="entry name" value="YbbR"/>
    <property type="match status" value="2"/>
</dbReference>
<dbReference type="STRING" id="37658.SAMN05661086_00216"/>
<reference evidence="3 4" key="1">
    <citation type="submission" date="2016-10" db="EMBL/GenBank/DDBJ databases">
        <authorList>
            <person name="de Groot N.N."/>
        </authorList>
    </citation>
    <scope>NUCLEOTIDE SEQUENCE [LARGE SCALE GENOMIC DNA]</scope>
    <source>
        <strain evidence="3 4">743A</strain>
    </source>
</reference>
<dbReference type="PANTHER" id="PTHR37804:SF1">
    <property type="entry name" value="CDAA REGULATORY PROTEIN CDAR"/>
    <property type="match status" value="1"/>
</dbReference>
<name>A0A1I6HRX5_9FIRM</name>
<dbReference type="PANTHER" id="PTHR37804">
    <property type="entry name" value="CDAA REGULATORY PROTEIN CDAR"/>
    <property type="match status" value="1"/>
</dbReference>
<organism evidence="3 4">
    <name type="scientific">Anaeromicropila populeti</name>
    <dbReference type="NCBI Taxonomy" id="37658"/>
    <lineage>
        <taxon>Bacteria</taxon>
        <taxon>Bacillati</taxon>
        <taxon>Bacillota</taxon>
        <taxon>Clostridia</taxon>
        <taxon>Lachnospirales</taxon>
        <taxon>Lachnospiraceae</taxon>
        <taxon>Anaeromicropila</taxon>
    </lineage>
</organism>
<gene>
    <name evidence="3" type="ORF">SAMN05661086_00216</name>
</gene>
<evidence type="ECO:0000313" key="4">
    <source>
        <dbReference type="Proteomes" id="UP000199659"/>
    </source>
</evidence>
<evidence type="ECO:0000313" key="3">
    <source>
        <dbReference type="EMBL" id="SFR57221.1"/>
    </source>
</evidence>
<sequence>MKEKLINNLGLKILSLCLAAFIWIVIINIEDPIKTIQFTNVQVTVLNENYIKERGKAYTITSGVSVDFTVEGKRSVLDDLKKTDFVVTADLATLVSPWKAIGIDIECPKHSSEIDIIPGKVRTMGISLEDIVTVKVPVQIETTGTVAEGKATGAASYSPIKIEVTGAESIINKVYEVKVLVDITGATEEIKQKLEPKAYDENGKEISSDKLTFGVSKISVTIPLLDTKTVPIEFSVTGEPETGYAYVENDYDPGEITIKGDAEDLEKIEKIPVSIDISGQYSDVEGTYSLSDVLPDGVSLVSQEEENIVYKIGIVKLSKKQITINMGDVLVKNLPDEYYCEYPNETCTVTIVALSEILADLGEEDIGVKIVPYIDYKDIQEGRQKVQLSLTLPDNVQTENLPVITVVIKKNVEETEGNPDEEPVNTPQATEDLATPSLPTETPNSETSEEPQATEE</sequence>
<keyword evidence="2" id="KW-0472">Membrane</keyword>
<dbReference type="Proteomes" id="UP000199659">
    <property type="component" value="Unassembled WGS sequence"/>
</dbReference>
<dbReference type="EMBL" id="FOYZ01000001">
    <property type="protein sequence ID" value="SFR57221.1"/>
    <property type="molecule type" value="Genomic_DNA"/>
</dbReference>
<feature type="region of interest" description="Disordered" evidence="1">
    <location>
        <begin position="412"/>
        <end position="456"/>
    </location>
</feature>
<feature type="transmembrane region" description="Helical" evidence="2">
    <location>
        <begin position="9"/>
        <end position="29"/>
    </location>
</feature>
<protein>
    <submittedName>
        <fullName evidence="3">YbbR domain-containing protein</fullName>
    </submittedName>
</protein>
<feature type="compositionally biased region" description="Acidic residues" evidence="1">
    <location>
        <begin position="414"/>
        <end position="423"/>
    </location>
</feature>
<evidence type="ECO:0000256" key="2">
    <source>
        <dbReference type="SAM" id="Phobius"/>
    </source>
</evidence>
<feature type="compositionally biased region" description="Acidic residues" evidence="1">
    <location>
        <begin position="447"/>
        <end position="456"/>
    </location>
</feature>
<dbReference type="Gene3D" id="2.170.120.40">
    <property type="entry name" value="YbbR-like domain"/>
    <property type="match status" value="2"/>
</dbReference>
<dbReference type="InterPro" id="IPR053154">
    <property type="entry name" value="c-di-AMP_regulator"/>
</dbReference>
<dbReference type="Gene3D" id="2.170.120.30">
    <property type="match status" value="2"/>
</dbReference>
<feature type="compositionally biased region" description="Low complexity" evidence="1">
    <location>
        <begin position="435"/>
        <end position="446"/>
    </location>
</feature>
<accession>A0A1I6HRX5</accession>
<proteinExistence type="predicted"/>